<dbReference type="PANTHER" id="PTHR10629">
    <property type="entry name" value="CYTOSINE-SPECIFIC METHYLTRANSFERASE"/>
    <property type="match status" value="1"/>
</dbReference>
<dbReference type="EMBL" id="JBCIVJ010000024">
    <property type="protein sequence ID" value="MEN0581589.1"/>
    <property type="molecule type" value="Genomic_DNA"/>
</dbReference>
<gene>
    <name evidence="7" type="ORF">AAIG39_21675</name>
</gene>
<dbReference type="PANTHER" id="PTHR10629:SF52">
    <property type="entry name" value="DNA (CYTOSINE-5)-METHYLTRANSFERASE 1"/>
    <property type="match status" value="1"/>
</dbReference>
<evidence type="ECO:0000256" key="1">
    <source>
        <dbReference type="ARBA" id="ARBA00011975"/>
    </source>
</evidence>
<keyword evidence="3" id="KW-0808">Transferase</keyword>
<evidence type="ECO:0000256" key="2">
    <source>
        <dbReference type="ARBA" id="ARBA00022603"/>
    </source>
</evidence>
<dbReference type="Proteomes" id="UP001411173">
    <property type="component" value="Unassembled WGS sequence"/>
</dbReference>
<proteinExistence type="predicted"/>
<dbReference type="SUPFAM" id="SSF53335">
    <property type="entry name" value="S-adenosyl-L-methionine-dependent methyltransferases"/>
    <property type="match status" value="1"/>
</dbReference>
<keyword evidence="8" id="KW-1185">Reference proteome</keyword>
<evidence type="ECO:0000256" key="5">
    <source>
        <dbReference type="ARBA" id="ARBA00022747"/>
    </source>
</evidence>
<organism evidence="7 8">
    <name type="scientific">Phytobacter palmae</name>
    <dbReference type="NCBI Taxonomy" id="1855371"/>
    <lineage>
        <taxon>Bacteria</taxon>
        <taxon>Pseudomonadati</taxon>
        <taxon>Pseudomonadota</taxon>
        <taxon>Gammaproteobacteria</taxon>
        <taxon>Enterobacterales</taxon>
        <taxon>Enterobacteriaceae</taxon>
        <taxon>Phytobacter</taxon>
    </lineage>
</organism>
<evidence type="ECO:0000313" key="7">
    <source>
        <dbReference type="EMBL" id="MEN0581589.1"/>
    </source>
</evidence>
<name>A0ABU9VAB7_9ENTR</name>
<keyword evidence="4" id="KW-0949">S-adenosyl-L-methionine</keyword>
<reference evidence="7 8" key="1">
    <citation type="submission" date="2024-02" db="EMBL/GenBank/DDBJ databases">
        <title>Whole genome of MDR Enterobacteriaceae from southern Thailand.</title>
        <authorList>
            <person name="Surachat K."/>
        </authorList>
    </citation>
    <scope>NUCLEOTIDE SEQUENCE [LARGE SCALE GENOMIC DNA]</scope>
    <source>
        <strain evidence="7 8">PSU_29</strain>
    </source>
</reference>
<dbReference type="Pfam" id="PF00145">
    <property type="entry name" value="DNA_methylase"/>
    <property type="match status" value="2"/>
</dbReference>
<dbReference type="InterPro" id="IPR001525">
    <property type="entry name" value="C5_MeTfrase"/>
</dbReference>
<sequence>MREIIVDNFAGGGGASTGIEMAIGRSVDIAINHDENAVAMHTTNHPGTLHYCESVFDVNPPVVTAGMPVGLAWFCPDCRHFSKAKGGTPVEKAIRGLAWIVVRWALTVRPRVMMLENVEEFRTWGPLLVAEMRPDPERIGETFNAFVSMLSNGISVDHPALAECCEFLNIEPGSKQAQQLVAGLGYAVEHRELRACDYGAPTIRKRFFMVMRCDGEPISWPEQSHGDPKTAAVKSGALKPWRTAAECIDWSIPCPSIFDRKKPLAANTMRRIARGIERFVVNSASPFIVKCNHTSTKTNYDCFRGQSLDEPAQTITKKHGFAIATPVVAPIFAGTGGSSFQMKPRPVDKPFFTLLTQNRTNIIVPRLAPIISRQFGNSIGHRVDEPSATVTAGGGGKSQLVSTTLIQMGYGERVGQAPRILQMEKPLGTVTAGGNKFAVVAANLVKHFGGNYTGAGIGLDEPAHTVTTTDHHALITSSIVKMRGTNIGQPTDTPLQTVTAGGLHFGEMRALLAANDYDERRADQVAAFLREYGISEFVTIKGVLYRIVDIGMRMLQPRELYAAQGFPEWYIIDRDYRGVKYAKDKQVARCGNAVPPPFAEALVRANLPELCVSKQEAA</sequence>
<keyword evidence="2 7" id="KW-0489">Methyltransferase</keyword>
<accession>A0ABU9VAB7</accession>
<comment type="catalytic activity">
    <reaction evidence="6">
        <text>a 2'-deoxycytidine in DNA + S-adenosyl-L-methionine = a 5-methyl-2'-deoxycytidine in DNA + S-adenosyl-L-homocysteine + H(+)</text>
        <dbReference type="Rhea" id="RHEA:13681"/>
        <dbReference type="Rhea" id="RHEA-COMP:11369"/>
        <dbReference type="Rhea" id="RHEA-COMP:11370"/>
        <dbReference type="ChEBI" id="CHEBI:15378"/>
        <dbReference type="ChEBI" id="CHEBI:57856"/>
        <dbReference type="ChEBI" id="CHEBI:59789"/>
        <dbReference type="ChEBI" id="CHEBI:85452"/>
        <dbReference type="ChEBI" id="CHEBI:85454"/>
        <dbReference type="EC" id="2.1.1.37"/>
    </reaction>
</comment>
<keyword evidence="5" id="KW-0680">Restriction system</keyword>
<evidence type="ECO:0000313" key="8">
    <source>
        <dbReference type="Proteomes" id="UP001411173"/>
    </source>
</evidence>
<evidence type="ECO:0000256" key="3">
    <source>
        <dbReference type="ARBA" id="ARBA00022679"/>
    </source>
</evidence>
<dbReference type="Gene3D" id="3.90.120.10">
    <property type="entry name" value="DNA Methylase, subunit A, domain 2"/>
    <property type="match status" value="1"/>
</dbReference>
<dbReference type="RefSeq" id="WP_343194714.1">
    <property type="nucleotide sequence ID" value="NZ_JBCIVJ010000024.1"/>
</dbReference>
<dbReference type="InterPro" id="IPR029063">
    <property type="entry name" value="SAM-dependent_MTases_sf"/>
</dbReference>
<dbReference type="InterPro" id="IPR050390">
    <property type="entry name" value="C5-Methyltransferase"/>
</dbReference>
<dbReference type="GO" id="GO:0008168">
    <property type="term" value="F:methyltransferase activity"/>
    <property type="evidence" value="ECO:0007669"/>
    <property type="project" value="UniProtKB-KW"/>
</dbReference>
<evidence type="ECO:0000256" key="6">
    <source>
        <dbReference type="ARBA" id="ARBA00047422"/>
    </source>
</evidence>
<dbReference type="GO" id="GO:0032259">
    <property type="term" value="P:methylation"/>
    <property type="evidence" value="ECO:0007669"/>
    <property type="project" value="UniProtKB-KW"/>
</dbReference>
<evidence type="ECO:0000256" key="4">
    <source>
        <dbReference type="ARBA" id="ARBA00022691"/>
    </source>
</evidence>
<comment type="caution">
    <text evidence="7">The sequence shown here is derived from an EMBL/GenBank/DDBJ whole genome shotgun (WGS) entry which is preliminary data.</text>
</comment>
<dbReference type="Gene3D" id="3.40.50.150">
    <property type="entry name" value="Vaccinia Virus protein VP39"/>
    <property type="match status" value="1"/>
</dbReference>
<protein>
    <recommendedName>
        <fullName evidence="1">DNA (cytosine-5-)-methyltransferase</fullName>
        <ecNumber evidence="1">2.1.1.37</ecNumber>
    </recommendedName>
</protein>
<dbReference type="EC" id="2.1.1.37" evidence="1"/>